<dbReference type="SUPFAM" id="SSF56672">
    <property type="entry name" value="DNA/RNA polymerases"/>
    <property type="match status" value="1"/>
</dbReference>
<name>A0A6J5RYP6_9CAUD</name>
<evidence type="ECO:0000313" key="2">
    <source>
        <dbReference type="EMBL" id="CAB4171160.1"/>
    </source>
</evidence>
<sequence>MIVDTELDLDAVFEYMRGRKTLLVPVFADHQKHASINQLSCIYIYTEDDVERIVPIRHVEQIKGFTEHLQRFLDLTDIFIYDKKQWLQIGGNDAVWDVKTLWWFTYGESYDETHYYTPAHQFYWRRHTTFPNINALVPIMNHLAMCQKIRKYAWPMCMNVKLTDSYLKFNSIYPKTFAQIEQNGLHVTEGFRMPELQSNGSVYTNYHYHTTTGRPSNAFRGFNFAAMNKEDGTRDAFISRFDRGALVEMDFDAYHVRLIARLIGYNLPAGSVHEYFGRFYFDTTQLTTEQYEQSKQITFRLLYGGIDHEFLQIPFFKQVNDFIYGLWATWKSKGYVKTPILQRQINKDAVQNMTANKLFNYYLQATETEVSVQKMQSVQDVLQGRETCLILYTYDSLLFDMPMHEAKEMIPAIKTALEQGNFPVKTQVGNIYSKLDTISL</sequence>
<accession>A0A6J5RYP6</accession>
<gene>
    <name evidence="3" type="ORF">UFOVP1307_204</name>
    <name evidence="1" type="ORF">UFOVP651_142</name>
    <name evidence="2" type="ORF">UFOVP902_221</name>
</gene>
<dbReference type="EMBL" id="LR796625">
    <property type="protein sequence ID" value="CAB4155247.1"/>
    <property type="molecule type" value="Genomic_DNA"/>
</dbReference>
<dbReference type="EMBL" id="LR796859">
    <property type="protein sequence ID" value="CAB4171160.1"/>
    <property type="molecule type" value="Genomic_DNA"/>
</dbReference>
<protein>
    <submittedName>
        <fullName evidence="3">Uncharacterized protein</fullName>
    </submittedName>
</protein>
<reference evidence="3" key="1">
    <citation type="submission" date="2020-05" db="EMBL/GenBank/DDBJ databases">
        <authorList>
            <person name="Chiriac C."/>
            <person name="Salcher M."/>
            <person name="Ghai R."/>
            <person name="Kavagutti S V."/>
        </authorList>
    </citation>
    <scope>NUCLEOTIDE SEQUENCE</scope>
</reference>
<dbReference type="EMBL" id="LR797270">
    <property type="protein sequence ID" value="CAB4198668.1"/>
    <property type="molecule type" value="Genomic_DNA"/>
</dbReference>
<dbReference type="Gene3D" id="3.30.70.370">
    <property type="match status" value="1"/>
</dbReference>
<dbReference type="InterPro" id="IPR043502">
    <property type="entry name" value="DNA/RNA_pol_sf"/>
</dbReference>
<evidence type="ECO:0000313" key="1">
    <source>
        <dbReference type="EMBL" id="CAB4155247.1"/>
    </source>
</evidence>
<dbReference type="Gene3D" id="1.10.150.20">
    <property type="entry name" value="5' to 3' exonuclease, C-terminal subdomain"/>
    <property type="match status" value="1"/>
</dbReference>
<organism evidence="3">
    <name type="scientific">uncultured Caudovirales phage</name>
    <dbReference type="NCBI Taxonomy" id="2100421"/>
    <lineage>
        <taxon>Viruses</taxon>
        <taxon>Duplodnaviria</taxon>
        <taxon>Heunggongvirae</taxon>
        <taxon>Uroviricota</taxon>
        <taxon>Caudoviricetes</taxon>
        <taxon>Peduoviridae</taxon>
        <taxon>Maltschvirus</taxon>
        <taxon>Maltschvirus maltsch</taxon>
    </lineage>
</organism>
<evidence type="ECO:0000313" key="3">
    <source>
        <dbReference type="EMBL" id="CAB4198668.1"/>
    </source>
</evidence>
<proteinExistence type="predicted"/>